<dbReference type="GO" id="GO:0000127">
    <property type="term" value="C:transcription factor TFIIIC complex"/>
    <property type="evidence" value="ECO:0007669"/>
    <property type="project" value="InterPro"/>
</dbReference>
<evidence type="ECO:0000256" key="4">
    <source>
        <dbReference type="ARBA" id="ARBA00023242"/>
    </source>
</evidence>
<dbReference type="Pfam" id="PF09734">
    <property type="entry name" value="Tau95"/>
    <property type="match status" value="1"/>
</dbReference>
<dbReference type="KEGG" id="vde:111253061"/>
<dbReference type="PANTHER" id="PTHR13230:SF5">
    <property type="entry name" value="GENERAL TRANSCRIPTION FACTOR 3C POLYPEPTIDE 5"/>
    <property type="match status" value="1"/>
</dbReference>
<dbReference type="InterPro" id="IPR041499">
    <property type="entry name" value="Tfc1/Sfc1_N"/>
</dbReference>
<organism evidence="8 9">
    <name type="scientific">Varroa destructor</name>
    <name type="common">Honeybee mite</name>
    <dbReference type="NCBI Taxonomy" id="109461"/>
    <lineage>
        <taxon>Eukaryota</taxon>
        <taxon>Metazoa</taxon>
        <taxon>Ecdysozoa</taxon>
        <taxon>Arthropoda</taxon>
        <taxon>Chelicerata</taxon>
        <taxon>Arachnida</taxon>
        <taxon>Acari</taxon>
        <taxon>Parasitiformes</taxon>
        <taxon>Mesostigmata</taxon>
        <taxon>Gamasina</taxon>
        <taxon>Dermanyssoidea</taxon>
        <taxon>Varroidae</taxon>
        <taxon>Varroa</taxon>
    </lineage>
</organism>
<dbReference type="Gene3D" id="3.30.200.160">
    <property type="entry name" value="TFIIIC, subcomplex tauA, subunit Sfc1, barrel domain"/>
    <property type="match status" value="1"/>
</dbReference>
<keyword evidence="9" id="KW-1185">Reference proteome</keyword>
<dbReference type="GO" id="GO:0005634">
    <property type="term" value="C:nucleus"/>
    <property type="evidence" value="ECO:0007669"/>
    <property type="project" value="UniProtKB-SubCell"/>
</dbReference>
<protein>
    <submittedName>
        <fullName evidence="8">Uncharacterized protein</fullName>
    </submittedName>
</protein>
<dbReference type="RefSeq" id="XP_022667667.1">
    <property type="nucleotide sequence ID" value="XM_022811932.1"/>
</dbReference>
<feature type="domain" description="Transcription factor IIIC subunit 5 HTH" evidence="6">
    <location>
        <begin position="253"/>
        <end position="402"/>
    </location>
</feature>
<evidence type="ECO:0000256" key="3">
    <source>
        <dbReference type="ARBA" id="ARBA00023163"/>
    </source>
</evidence>
<feature type="region of interest" description="Disordered" evidence="5">
    <location>
        <begin position="566"/>
        <end position="600"/>
    </location>
</feature>
<dbReference type="Proteomes" id="UP000594260">
    <property type="component" value="Unplaced"/>
</dbReference>
<dbReference type="OrthoDB" id="5598268at2759"/>
<keyword evidence="2" id="KW-0238">DNA-binding</keyword>
<evidence type="ECO:0000313" key="9">
    <source>
        <dbReference type="Proteomes" id="UP000594260"/>
    </source>
</evidence>
<evidence type="ECO:0000256" key="5">
    <source>
        <dbReference type="SAM" id="MobiDB-lite"/>
    </source>
</evidence>
<keyword evidence="4" id="KW-0539">Nucleus</keyword>
<dbReference type="PANTHER" id="PTHR13230">
    <property type="entry name" value="GENERAL TRANSCRIPTION FACTOR IIIC, POLYPEPTIDE 5"/>
    <property type="match status" value="1"/>
</dbReference>
<dbReference type="InterPro" id="IPR042536">
    <property type="entry name" value="TFIIIC_tauA_Sfc1"/>
</dbReference>
<feature type="compositionally biased region" description="Acidic residues" evidence="5">
    <location>
        <begin position="578"/>
        <end position="600"/>
    </location>
</feature>
<dbReference type="EnsemblMetazoa" id="XM_022811932">
    <property type="protein sequence ID" value="XP_022667667"/>
    <property type="gene ID" value="LOC111253061"/>
</dbReference>
<name>A0A7M7KYS4_VARDE</name>
<evidence type="ECO:0000256" key="1">
    <source>
        <dbReference type="ARBA" id="ARBA00004123"/>
    </source>
</evidence>
<dbReference type="InParanoid" id="A0A7M7KYS4"/>
<feature type="region of interest" description="Disordered" evidence="5">
    <location>
        <begin position="184"/>
        <end position="213"/>
    </location>
</feature>
<evidence type="ECO:0000313" key="8">
    <source>
        <dbReference type="EnsemblMetazoa" id="XP_022667666"/>
    </source>
</evidence>
<dbReference type="GO" id="GO:0001003">
    <property type="term" value="F:RNA polymerase III type 2 promoter sequence-specific DNA binding"/>
    <property type="evidence" value="ECO:0007669"/>
    <property type="project" value="TreeGrafter"/>
</dbReference>
<accession>A0A7M7KYS4</accession>
<dbReference type="GO" id="GO:0006384">
    <property type="term" value="P:transcription initiation at RNA polymerase III promoter"/>
    <property type="evidence" value="ECO:0007669"/>
    <property type="project" value="InterPro"/>
</dbReference>
<dbReference type="GeneID" id="111253061"/>
<dbReference type="GO" id="GO:0001002">
    <property type="term" value="F:RNA polymerase III type 1 promoter sequence-specific DNA binding"/>
    <property type="evidence" value="ECO:0007669"/>
    <property type="project" value="TreeGrafter"/>
</dbReference>
<dbReference type="EnsemblMetazoa" id="XM_022811931">
    <property type="protein sequence ID" value="XP_022667666"/>
    <property type="gene ID" value="LOC111253061"/>
</dbReference>
<feature type="domain" description="Transcription factor IIIC subunit Tfc1/Sfc1 triple barrel" evidence="7">
    <location>
        <begin position="28"/>
        <end position="129"/>
    </location>
</feature>
<dbReference type="FunCoup" id="A0A7M7KYS4">
    <property type="interactions" value="555"/>
</dbReference>
<reference evidence="8" key="1">
    <citation type="submission" date="2021-01" db="UniProtKB">
        <authorList>
            <consortium name="EnsemblMetazoa"/>
        </authorList>
    </citation>
    <scope>IDENTIFICATION</scope>
</reference>
<comment type="subcellular location">
    <subcellularLocation>
        <location evidence="1">Nucleus</location>
    </subcellularLocation>
</comment>
<evidence type="ECO:0000259" key="6">
    <source>
        <dbReference type="Pfam" id="PF09734"/>
    </source>
</evidence>
<keyword evidence="3" id="KW-0804">Transcription</keyword>
<sequence length="600" mass="67683">MEPGPSYATEVGSVPDPKQEQILSNLVLIKHPCLVRDGSEKRAIAMLGGIAQVEHTFNVGNMRMQLNFRTEGDSCSKGIFGTHRDIIGIWAVVRRYRNRRTGQVICHSEPLGVVRHVYEFDGMADFQYLPAILVSQRAVLSKEGTSATMSAKSELSLGLVRKEKVDSSSNTQAIALEKPKDNLRELPDLSSSGNNETQTSSNEGSTRPFVSERKHITDMGNGIGRDIRNELVEINITGLEFDSFVKSNSVPLFIVPQVFTRMDLPYTGVYRHVTGTRLHRKDEAGLPVLRKQRTNYATIVRLLAPPFGDKVPQQALPEAIELFELVDEHLRARVAEAFQRRPVWTKSALSHELDIDRVHLKTVIVGLAYCVNQGPFRLCWVRYGFDPRTDPSAKPFQTLDCRVKVSTNVRSERTVHFTAEADPTTAQGGSSWDAPAVRGGHVVPVQIAPSGYRHKRHRKEDIDAREVRERNTRMLRCKYIPGRLPHSRQLLYHLCDIGLNSVQELVHRNDGQEVWSDQDGWCLSGTTRHIRDYLAADMKQTVERQRAEKSQDEDDDALFALEDSQKASCSLEHGEYGNEGEDFQEEMEDDDDMEGFFETS</sequence>
<evidence type="ECO:0000256" key="2">
    <source>
        <dbReference type="ARBA" id="ARBA00023125"/>
    </source>
</evidence>
<dbReference type="InterPro" id="IPR019136">
    <property type="entry name" value="TF_IIIC_su-5_HTH"/>
</dbReference>
<dbReference type="AlphaFoldDB" id="A0A7M7KYS4"/>
<evidence type="ECO:0000259" key="7">
    <source>
        <dbReference type="Pfam" id="PF17682"/>
    </source>
</evidence>
<proteinExistence type="predicted"/>
<dbReference type="RefSeq" id="XP_022667666.1">
    <property type="nucleotide sequence ID" value="XM_022811931.1"/>
</dbReference>
<dbReference type="Pfam" id="PF17682">
    <property type="entry name" value="Tau95_N"/>
    <property type="match status" value="1"/>
</dbReference>
<dbReference type="InterPro" id="IPR040454">
    <property type="entry name" value="TF_IIIC_Tfc1/Sfc1"/>
</dbReference>
<feature type="compositionally biased region" description="Polar residues" evidence="5">
    <location>
        <begin position="189"/>
        <end position="205"/>
    </location>
</feature>